<proteinExistence type="predicted"/>
<name>A0A502FW90_9PROT</name>
<comment type="caution">
    <text evidence="1">The sequence shown here is derived from an EMBL/GenBank/DDBJ whole genome shotgun (WGS) entry which is preliminary data.</text>
</comment>
<dbReference type="EMBL" id="RCZP01000014">
    <property type="protein sequence ID" value="TPG53765.1"/>
    <property type="molecule type" value="Genomic_DNA"/>
</dbReference>
<protein>
    <recommendedName>
        <fullName evidence="3">Hydantoinase/oxoprolinase N-terminal domain-containing protein</fullName>
    </recommendedName>
</protein>
<dbReference type="AlphaFoldDB" id="A0A502FW90"/>
<keyword evidence="2" id="KW-1185">Reference proteome</keyword>
<reference evidence="1 2" key="1">
    <citation type="journal article" date="2019" name="Environ. Microbiol.">
        <title>Species interactions and distinct microbial communities in high Arctic permafrost affected cryosols are associated with the CH4 and CO2 gas fluxes.</title>
        <authorList>
            <person name="Altshuler I."/>
            <person name="Hamel J."/>
            <person name="Turney S."/>
            <person name="Magnuson E."/>
            <person name="Levesque R."/>
            <person name="Greer C."/>
            <person name="Whyte L.G."/>
        </authorList>
    </citation>
    <scope>NUCLEOTIDE SEQUENCE [LARGE SCALE GENOMIC DNA]</scope>
    <source>
        <strain evidence="1 2">S9.3B</strain>
    </source>
</reference>
<organism evidence="1 2">
    <name type="scientific">Muricoccus nepalensis</name>
    <dbReference type="NCBI Taxonomy" id="1854500"/>
    <lineage>
        <taxon>Bacteria</taxon>
        <taxon>Pseudomonadati</taxon>
        <taxon>Pseudomonadota</taxon>
        <taxon>Alphaproteobacteria</taxon>
        <taxon>Acetobacterales</taxon>
        <taxon>Roseomonadaceae</taxon>
        <taxon>Muricoccus</taxon>
    </lineage>
</organism>
<evidence type="ECO:0008006" key="3">
    <source>
        <dbReference type="Google" id="ProtNLM"/>
    </source>
</evidence>
<evidence type="ECO:0000313" key="2">
    <source>
        <dbReference type="Proteomes" id="UP000317078"/>
    </source>
</evidence>
<gene>
    <name evidence="1" type="ORF">EAH89_15070</name>
</gene>
<accession>A0A502FW90</accession>
<dbReference type="Proteomes" id="UP000317078">
    <property type="component" value="Unassembled WGS sequence"/>
</dbReference>
<evidence type="ECO:0000313" key="1">
    <source>
        <dbReference type="EMBL" id="TPG53765.1"/>
    </source>
</evidence>
<sequence>MRRIGLDVGASFTDCAVHDTRDAAPRHFKAPSAPAALPETIGTGLSARAGEFGHAGGSRTLELCARAGSGRRLGAEAEAVSHAAPGWDAQRM</sequence>